<reference evidence="2 3" key="1">
    <citation type="submission" date="2018-01" db="EMBL/GenBank/DDBJ databases">
        <title>G. obscuriglobus.</title>
        <authorList>
            <person name="Franke J."/>
            <person name="Blomberg W."/>
            <person name="Selmecki A."/>
        </authorList>
    </citation>
    <scope>NUCLEOTIDE SEQUENCE [LARGE SCALE GENOMIC DNA]</scope>
    <source>
        <strain evidence="2 3">DSM 5831</strain>
    </source>
</reference>
<dbReference type="EMBL" id="CP025958">
    <property type="protein sequence ID" value="AWM39707.1"/>
    <property type="molecule type" value="Genomic_DNA"/>
</dbReference>
<sequence length="130" mass="14070">MDICLGKAVAAALRAAGATVEIHTDNFAQDVEDTTWIPRVAAKGWVILTKDKNIRRRHGEREATLLSAARMFTLSSGSMRGAVMAEIFVSQLDAMEQLATALAPPFLAVVTQDGIEIVYPRLAPTNEDDS</sequence>
<name>A0A2Z3H857_9BACT</name>
<evidence type="ECO:0000259" key="1">
    <source>
        <dbReference type="Pfam" id="PF18478"/>
    </source>
</evidence>
<dbReference type="Proteomes" id="UP000245802">
    <property type="component" value="Chromosome"/>
</dbReference>
<evidence type="ECO:0000313" key="3">
    <source>
        <dbReference type="Proteomes" id="UP000245802"/>
    </source>
</evidence>
<keyword evidence="3" id="KW-1185">Reference proteome</keyword>
<evidence type="ECO:0000313" key="2">
    <source>
        <dbReference type="EMBL" id="AWM39707.1"/>
    </source>
</evidence>
<dbReference type="InterPro" id="IPR041375">
    <property type="entry name" value="VapC45_PIN-like"/>
</dbReference>
<dbReference type="Pfam" id="PF18478">
    <property type="entry name" value="PIN_10"/>
    <property type="match status" value="1"/>
</dbReference>
<protein>
    <recommendedName>
        <fullName evidence="1">VapC45 PIN like domain-containing protein</fullName>
    </recommendedName>
</protein>
<gene>
    <name evidence="2" type="ORF">C1280_23705</name>
</gene>
<organism evidence="2 3">
    <name type="scientific">Gemmata obscuriglobus</name>
    <dbReference type="NCBI Taxonomy" id="114"/>
    <lineage>
        <taxon>Bacteria</taxon>
        <taxon>Pseudomonadati</taxon>
        <taxon>Planctomycetota</taxon>
        <taxon>Planctomycetia</taxon>
        <taxon>Gemmatales</taxon>
        <taxon>Gemmataceae</taxon>
        <taxon>Gemmata</taxon>
    </lineage>
</organism>
<proteinExistence type="predicted"/>
<dbReference type="KEGG" id="gog:C1280_23705"/>
<accession>A0A2Z3H857</accession>
<dbReference type="AlphaFoldDB" id="A0A2Z3H857"/>
<feature type="domain" description="VapC45 PIN like" evidence="1">
    <location>
        <begin position="2"/>
        <end position="76"/>
    </location>
</feature>